<gene>
    <name evidence="2" type="ORF">HJG60_009387</name>
</gene>
<reference evidence="2 3" key="1">
    <citation type="journal article" date="2020" name="Nature">
        <title>Six reference-quality genomes reveal evolution of bat adaptations.</title>
        <authorList>
            <person name="Jebb D."/>
            <person name="Huang Z."/>
            <person name="Pippel M."/>
            <person name="Hughes G.M."/>
            <person name="Lavrichenko K."/>
            <person name="Devanna P."/>
            <person name="Winkler S."/>
            <person name="Jermiin L.S."/>
            <person name="Skirmuntt E.C."/>
            <person name="Katzourakis A."/>
            <person name="Burkitt-Gray L."/>
            <person name="Ray D.A."/>
            <person name="Sullivan K.A.M."/>
            <person name="Roscito J.G."/>
            <person name="Kirilenko B.M."/>
            <person name="Davalos L.M."/>
            <person name="Corthals A.P."/>
            <person name="Power M.L."/>
            <person name="Jones G."/>
            <person name="Ransome R.D."/>
            <person name="Dechmann D.K.N."/>
            <person name="Locatelli A.G."/>
            <person name="Puechmaille S.J."/>
            <person name="Fedrigo O."/>
            <person name="Jarvis E.D."/>
            <person name="Hiller M."/>
            <person name="Vernes S.C."/>
            <person name="Myers E.W."/>
            <person name="Teeling E.C."/>
        </authorList>
    </citation>
    <scope>NUCLEOTIDE SEQUENCE [LARGE SCALE GENOMIC DNA]</scope>
    <source>
        <strain evidence="2">Bat1K_MPI-CBG_1</strain>
    </source>
</reference>
<name>A0A834DDI3_9CHIR</name>
<feature type="chain" id="PRO_5032961100" evidence="1">
    <location>
        <begin position="17"/>
        <end position="146"/>
    </location>
</feature>
<dbReference type="AlphaFoldDB" id="A0A834DDI3"/>
<proteinExistence type="predicted"/>
<organism evidence="2 3">
    <name type="scientific">Phyllostomus discolor</name>
    <name type="common">pale spear-nosed bat</name>
    <dbReference type="NCBI Taxonomy" id="89673"/>
    <lineage>
        <taxon>Eukaryota</taxon>
        <taxon>Metazoa</taxon>
        <taxon>Chordata</taxon>
        <taxon>Craniata</taxon>
        <taxon>Vertebrata</taxon>
        <taxon>Euteleostomi</taxon>
        <taxon>Mammalia</taxon>
        <taxon>Eutheria</taxon>
        <taxon>Laurasiatheria</taxon>
        <taxon>Chiroptera</taxon>
        <taxon>Yangochiroptera</taxon>
        <taxon>Phyllostomidae</taxon>
        <taxon>Phyllostominae</taxon>
        <taxon>Phyllostomus</taxon>
    </lineage>
</organism>
<protein>
    <submittedName>
        <fullName evidence="2">Uncharacterized protein</fullName>
    </submittedName>
</protein>
<dbReference type="EMBL" id="JABVXQ010000015">
    <property type="protein sequence ID" value="KAF6074977.1"/>
    <property type="molecule type" value="Genomic_DNA"/>
</dbReference>
<keyword evidence="1" id="KW-0732">Signal</keyword>
<comment type="caution">
    <text evidence="2">The sequence shown here is derived from an EMBL/GenBank/DDBJ whole genome shotgun (WGS) entry which is preliminary data.</text>
</comment>
<dbReference type="Proteomes" id="UP000664940">
    <property type="component" value="Unassembled WGS sequence"/>
</dbReference>
<accession>A0A834DDI3</accession>
<feature type="signal peptide" evidence="1">
    <location>
        <begin position="1"/>
        <end position="16"/>
    </location>
</feature>
<evidence type="ECO:0000313" key="3">
    <source>
        <dbReference type="Proteomes" id="UP000664940"/>
    </source>
</evidence>
<evidence type="ECO:0000313" key="2">
    <source>
        <dbReference type="EMBL" id="KAF6074977.1"/>
    </source>
</evidence>
<evidence type="ECO:0000256" key="1">
    <source>
        <dbReference type="SAM" id="SignalP"/>
    </source>
</evidence>
<sequence>MQVFFLLCGHCLGSGARPCPPPASASSPPADVSCGPSPTSMDRSFYGLDLPSSGPCLQMPPLLPLLQEKKQTPNNQIPWLCRWHLKSAPAVPPARTPATQTPGLRGHLPAPCPCLADTSPLPRLTLYLPWPEGALAPLHPSAGLGL</sequence>